<dbReference type="CDD" id="cd00833">
    <property type="entry name" value="PKS"/>
    <property type="match status" value="1"/>
</dbReference>
<keyword evidence="3" id="KW-0511">Multifunctional enzyme</keyword>
<comment type="cofactor">
    <cofactor evidence="1">
        <name>pantetheine 4'-phosphate</name>
        <dbReference type="ChEBI" id="CHEBI:47942"/>
    </cofactor>
</comment>
<dbReference type="InterPro" id="IPR050091">
    <property type="entry name" value="PKS_NRPS_Biosynth_Enz"/>
</dbReference>
<dbReference type="AlphaFoldDB" id="A0A1C5AY71"/>
<evidence type="ECO:0000313" key="6">
    <source>
        <dbReference type="Proteomes" id="UP000198797"/>
    </source>
</evidence>
<dbReference type="EMBL" id="FMCU01000053">
    <property type="protein sequence ID" value="SCF50106.1"/>
    <property type="molecule type" value="Genomic_DNA"/>
</dbReference>
<dbReference type="PANTHER" id="PTHR43775">
    <property type="entry name" value="FATTY ACID SYNTHASE"/>
    <property type="match status" value="1"/>
</dbReference>
<dbReference type="RefSeq" id="WP_176739279.1">
    <property type="nucleotide sequence ID" value="NZ_FMCU01000053.1"/>
</dbReference>
<dbReference type="Gene3D" id="3.40.47.10">
    <property type="match status" value="1"/>
</dbReference>
<dbReference type="Pfam" id="PF00109">
    <property type="entry name" value="ketoacyl-synt"/>
    <property type="match status" value="1"/>
</dbReference>
<feature type="non-terminal residue" evidence="5">
    <location>
        <position position="234"/>
    </location>
</feature>
<feature type="domain" description="Ketosynthase family 3 (KS3)" evidence="4">
    <location>
        <begin position="34"/>
        <end position="234"/>
    </location>
</feature>
<dbReference type="PROSITE" id="PS00606">
    <property type="entry name" value="KS3_1"/>
    <property type="match status" value="1"/>
</dbReference>
<dbReference type="GO" id="GO:0004315">
    <property type="term" value="F:3-oxoacyl-[acyl-carrier-protein] synthase activity"/>
    <property type="evidence" value="ECO:0007669"/>
    <property type="project" value="InterPro"/>
</dbReference>
<evidence type="ECO:0000313" key="5">
    <source>
        <dbReference type="EMBL" id="SCF50106.1"/>
    </source>
</evidence>
<evidence type="ECO:0000259" key="4">
    <source>
        <dbReference type="PROSITE" id="PS52004"/>
    </source>
</evidence>
<dbReference type="GO" id="GO:0006633">
    <property type="term" value="P:fatty acid biosynthetic process"/>
    <property type="evidence" value="ECO:0007669"/>
    <property type="project" value="InterPro"/>
</dbReference>
<dbReference type="GO" id="GO:0004312">
    <property type="term" value="F:fatty acid synthase activity"/>
    <property type="evidence" value="ECO:0007669"/>
    <property type="project" value="TreeGrafter"/>
</dbReference>
<accession>A0A1C5AY71</accession>
<protein>
    <submittedName>
        <fullName evidence="5">Erythronolide synthase docking</fullName>
    </submittedName>
</protein>
<evidence type="ECO:0000256" key="2">
    <source>
        <dbReference type="ARBA" id="ARBA00022679"/>
    </source>
</evidence>
<evidence type="ECO:0000256" key="1">
    <source>
        <dbReference type="ARBA" id="ARBA00001957"/>
    </source>
</evidence>
<dbReference type="InterPro" id="IPR020841">
    <property type="entry name" value="PKS_Beta-ketoAc_synthase_dom"/>
</dbReference>
<gene>
    <name evidence="5" type="ORF">GA0070216_1531</name>
</gene>
<dbReference type="SUPFAM" id="SSF53901">
    <property type="entry name" value="Thiolase-like"/>
    <property type="match status" value="1"/>
</dbReference>
<dbReference type="InterPro" id="IPR018201">
    <property type="entry name" value="Ketoacyl_synth_AS"/>
</dbReference>
<dbReference type="Proteomes" id="UP000198797">
    <property type="component" value="Unassembled WGS sequence"/>
</dbReference>
<dbReference type="InterPro" id="IPR016039">
    <property type="entry name" value="Thiolase-like"/>
</dbReference>
<name>A0A1C5AY71_9ACTN</name>
<dbReference type="PROSITE" id="PS52004">
    <property type="entry name" value="KS3_2"/>
    <property type="match status" value="1"/>
</dbReference>
<dbReference type="InterPro" id="IPR014030">
    <property type="entry name" value="Ketoacyl_synth_N"/>
</dbReference>
<reference evidence="6" key="1">
    <citation type="submission" date="2016-06" db="EMBL/GenBank/DDBJ databases">
        <authorList>
            <person name="Varghese N."/>
            <person name="Submissions Spin"/>
        </authorList>
    </citation>
    <scope>NUCLEOTIDE SEQUENCE [LARGE SCALE GENOMIC DNA]</scope>
    <source>
        <strain evidence="6">DSM 44100</strain>
    </source>
</reference>
<dbReference type="PANTHER" id="PTHR43775:SF51">
    <property type="entry name" value="INACTIVE PHENOLPHTHIOCEROL SYNTHESIS POLYKETIDE SYNTHASE TYPE I PKS1-RELATED"/>
    <property type="match status" value="1"/>
</dbReference>
<keyword evidence="6" id="KW-1185">Reference proteome</keyword>
<proteinExistence type="predicted"/>
<dbReference type="STRING" id="121616.GA0070216_1531"/>
<dbReference type="Pfam" id="PF08990">
    <property type="entry name" value="Docking"/>
    <property type="match status" value="1"/>
</dbReference>
<organism evidence="5 6">
    <name type="scientific">Micromonospora matsumotoense</name>
    <dbReference type="NCBI Taxonomy" id="121616"/>
    <lineage>
        <taxon>Bacteria</taxon>
        <taxon>Bacillati</taxon>
        <taxon>Actinomycetota</taxon>
        <taxon>Actinomycetes</taxon>
        <taxon>Micromonosporales</taxon>
        <taxon>Micromonosporaceae</taxon>
        <taxon>Micromonospora</taxon>
    </lineage>
</organism>
<dbReference type="InterPro" id="IPR015083">
    <property type="entry name" value="NorB/c/GfsB-D-like_docking"/>
</dbReference>
<keyword evidence="2" id="KW-0808">Transferase</keyword>
<dbReference type="SMART" id="SM00825">
    <property type="entry name" value="PKS_KS"/>
    <property type="match status" value="1"/>
</dbReference>
<evidence type="ECO:0000256" key="3">
    <source>
        <dbReference type="ARBA" id="ARBA00023268"/>
    </source>
</evidence>
<sequence length="234" mass="24596">MAATEQKLRDYLQLVTADLRETRQQLESTRAAAAEPIVIVGMGCRFPGGVSSPEELWELVVGGGDAIGGFPLDRGWDLDGLYDPDPDRAGTSYVRSGGFLGDVAGFDAGFFGISPREALAMDPQQRLFLEVSWEAVEDAGIDPLSLRGEQVGVYSGVISQEYASLRSGSQEDLQGYLLTGNTLSVVSGRVAYCLGLEGPAVTVDTACSSSLVALHLAVQSLRAGECSMALAGGV</sequence>